<proteinExistence type="predicted"/>
<name>A0A1I4AX99_9HYPH</name>
<dbReference type="AlphaFoldDB" id="A0A1I4AX99"/>
<reference evidence="3 4" key="1">
    <citation type="submission" date="2016-10" db="EMBL/GenBank/DDBJ databases">
        <authorList>
            <person name="Varghese N."/>
            <person name="Submissions S."/>
        </authorList>
    </citation>
    <scope>NUCLEOTIDE SEQUENCE [LARGE SCALE GENOMIC DNA]</scope>
    <source>
        <strain evidence="3 4">DSM 21822</strain>
    </source>
</reference>
<keyword evidence="4" id="KW-1185">Reference proteome</keyword>
<evidence type="ECO:0000313" key="3">
    <source>
        <dbReference type="EMBL" id="SFK61054.1"/>
    </source>
</evidence>
<feature type="compositionally biased region" description="Basic and acidic residues" evidence="1">
    <location>
        <begin position="67"/>
        <end position="76"/>
    </location>
</feature>
<organism evidence="3 4">
    <name type="scientific">Neomesorhizobium albiziae</name>
    <dbReference type="NCBI Taxonomy" id="335020"/>
    <lineage>
        <taxon>Bacteria</taxon>
        <taxon>Pseudomonadati</taxon>
        <taxon>Pseudomonadota</taxon>
        <taxon>Alphaproteobacteria</taxon>
        <taxon>Hyphomicrobiales</taxon>
        <taxon>Phyllobacteriaceae</taxon>
        <taxon>Neomesorhizobium</taxon>
    </lineage>
</organism>
<keyword evidence="2" id="KW-0732">Signal</keyword>
<protein>
    <submittedName>
        <fullName evidence="3">Uncharacterized protein</fullName>
    </submittedName>
</protein>
<gene>
    <name evidence="3" type="ORF">SAMN04488498_10937</name>
</gene>
<feature type="region of interest" description="Disordered" evidence="1">
    <location>
        <begin position="67"/>
        <end position="91"/>
    </location>
</feature>
<sequence length="108" mass="12512">MRLPVRTAWTIFLAAATMMAAVVSTSAQTYSTDPLTRAERNRVILNGQPGTLQSIDRVQGMRDFQRQHQQFREQDRPLVQPQRPRVPRMKQQDCRPRLFGNKFLSPCD</sequence>
<evidence type="ECO:0000313" key="4">
    <source>
        <dbReference type="Proteomes" id="UP000323300"/>
    </source>
</evidence>
<evidence type="ECO:0000256" key="2">
    <source>
        <dbReference type="SAM" id="SignalP"/>
    </source>
</evidence>
<dbReference type="RefSeq" id="WP_149761080.1">
    <property type="nucleotide sequence ID" value="NZ_BSPE01000078.1"/>
</dbReference>
<feature type="signal peptide" evidence="2">
    <location>
        <begin position="1"/>
        <end position="20"/>
    </location>
</feature>
<dbReference type="EMBL" id="FOSL01000009">
    <property type="protein sequence ID" value="SFK61054.1"/>
    <property type="molecule type" value="Genomic_DNA"/>
</dbReference>
<evidence type="ECO:0000256" key="1">
    <source>
        <dbReference type="SAM" id="MobiDB-lite"/>
    </source>
</evidence>
<dbReference type="Proteomes" id="UP000323300">
    <property type="component" value="Unassembled WGS sequence"/>
</dbReference>
<feature type="chain" id="PRO_5009302519" evidence="2">
    <location>
        <begin position="21"/>
        <end position="108"/>
    </location>
</feature>
<accession>A0A1I4AX99</accession>